<dbReference type="CDD" id="cd06091">
    <property type="entry name" value="KOW_NusG"/>
    <property type="match status" value="1"/>
</dbReference>
<organism evidence="6 7">
    <name type="scientific">Marinilabilia salmonicolor</name>
    <dbReference type="NCBI Taxonomy" id="989"/>
    <lineage>
        <taxon>Bacteria</taxon>
        <taxon>Pseudomonadati</taxon>
        <taxon>Bacteroidota</taxon>
        <taxon>Bacteroidia</taxon>
        <taxon>Marinilabiliales</taxon>
        <taxon>Marinilabiliaceae</taxon>
        <taxon>Marinilabilia</taxon>
    </lineage>
</organism>
<dbReference type="InterPro" id="IPR005824">
    <property type="entry name" value="KOW"/>
</dbReference>
<accession>A0A2T0XPN8</accession>
<dbReference type="GO" id="GO:0031564">
    <property type="term" value="P:transcription antitermination"/>
    <property type="evidence" value="ECO:0007669"/>
    <property type="project" value="UniProtKB-KW"/>
</dbReference>
<sequence>MEKNTEPSWYALYTKSRAEKKVYEELKMLGIETYLPLKREQRQWSDRKKWVEVPVISSYIFIKIKPQQYRDVFNARGVVAYVSHKGQAVAIPEREIEAMRRTVENKLAFSVESDTLKKGEKVTITSGPLKGIEGEVEEIQGKKKLYLRISHIGYMLVLNLDEVERNG</sequence>
<dbReference type="SUPFAM" id="SSF50104">
    <property type="entry name" value="Translation proteins SH3-like domain"/>
    <property type="match status" value="1"/>
</dbReference>
<dbReference type="Pfam" id="PF02357">
    <property type="entry name" value="NusG"/>
    <property type="match status" value="1"/>
</dbReference>
<keyword evidence="1" id="KW-0889">Transcription antitermination</keyword>
<dbReference type="Proteomes" id="UP000252733">
    <property type="component" value="Unassembled WGS sequence"/>
</dbReference>
<dbReference type="SMART" id="SM00738">
    <property type="entry name" value="NGN"/>
    <property type="match status" value="1"/>
</dbReference>
<comment type="caution">
    <text evidence="6">The sequence shown here is derived from an EMBL/GenBank/DDBJ whole genome shotgun (WGS) entry which is preliminary data.</text>
</comment>
<dbReference type="GO" id="GO:0006354">
    <property type="term" value="P:DNA-templated transcription elongation"/>
    <property type="evidence" value="ECO:0007669"/>
    <property type="project" value="InterPro"/>
</dbReference>
<evidence type="ECO:0000256" key="3">
    <source>
        <dbReference type="ARBA" id="ARBA00023163"/>
    </source>
</evidence>
<dbReference type="AlphaFoldDB" id="A0A2T0XPN8"/>
<evidence type="ECO:0000259" key="4">
    <source>
        <dbReference type="SMART" id="SM00738"/>
    </source>
</evidence>
<keyword evidence="2" id="KW-0805">Transcription regulation</keyword>
<feature type="domain" description="NusG-like N-terminal" evidence="4">
    <location>
        <begin position="6"/>
        <end position="103"/>
    </location>
</feature>
<dbReference type="CDD" id="cd09895">
    <property type="entry name" value="NGN_SP_UpxY"/>
    <property type="match status" value="1"/>
</dbReference>
<dbReference type="SUPFAM" id="SSF82679">
    <property type="entry name" value="N-utilization substance G protein NusG, N-terminal domain"/>
    <property type="match status" value="1"/>
</dbReference>
<gene>
    <name evidence="6" type="ORF">DFO77_12271</name>
</gene>
<keyword evidence="7" id="KW-1185">Reference proteome</keyword>
<dbReference type="OrthoDB" id="9796143at2"/>
<feature type="domain" description="KOW" evidence="5">
    <location>
        <begin position="115"/>
        <end position="142"/>
    </location>
</feature>
<name>A0A2T0XPN8_9BACT</name>
<dbReference type="InterPro" id="IPR036735">
    <property type="entry name" value="NGN_dom_sf"/>
</dbReference>
<dbReference type="NCBIfam" id="NF033644">
    <property type="entry name" value="antiterm_UpxY"/>
    <property type="match status" value="1"/>
</dbReference>
<dbReference type="RefSeq" id="WP_106152235.1">
    <property type="nucleotide sequence ID" value="NZ_PVTS01000004.1"/>
</dbReference>
<dbReference type="InterPro" id="IPR006645">
    <property type="entry name" value="NGN-like_dom"/>
</dbReference>
<evidence type="ECO:0000313" key="6">
    <source>
        <dbReference type="EMBL" id="RCW30421.1"/>
    </source>
</evidence>
<evidence type="ECO:0000313" key="7">
    <source>
        <dbReference type="Proteomes" id="UP000252733"/>
    </source>
</evidence>
<dbReference type="PANTHER" id="PTHR30265">
    <property type="entry name" value="RHO-INTERACTING TRANSCRIPTION TERMINATION FACTOR NUSG"/>
    <property type="match status" value="1"/>
</dbReference>
<evidence type="ECO:0000259" key="5">
    <source>
        <dbReference type="SMART" id="SM00739"/>
    </source>
</evidence>
<evidence type="ECO:0000256" key="2">
    <source>
        <dbReference type="ARBA" id="ARBA00023015"/>
    </source>
</evidence>
<dbReference type="InterPro" id="IPR043425">
    <property type="entry name" value="NusG-like"/>
</dbReference>
<dbReference type="PANTHER" id="PTHR30265:SF4">
    <property type="entry name" value="KOW MOTIF FAMILY PROTEIN, EXPRESSED"/>
    <property type="match status" value="1"/>
</dbReference>
<dbReference type="InterPro" id="IPR008991">
    <property type="entry name" value="Translation_prot_SH3-like_sf"/>
</dbReference>
<dbReference type="Gene3D" id="3.30.70.940">
    <property type="entry name" value="NusG, N-terminal domain"/>
    <property type="match status" value="1"/>
</dbReference>
<dbReference type="Pfam" id="PF00467">
    <property type="entry name" value="KOW"/>
    <property type="match status" value="1"/>
</dbReference>
<proteinExistence type="predicted"/>
<reference evidence="6 7" key="1">
    <citation type="submission" date="2018-07" db="EMBL/GenBank/DDBJ databases">
        <title>Freshwater and sediment microbial communities from various areas in North America, analyzing microbe dynamics in response to fracking.</title>
        <authorList>
            <person name="Lamendella R."/>
        </authorList>
    </citation>
    <scope>NUCLEOTIDE SEQUENCE [LARGE SCALE GENOMIC DNA]</scope>
    <source>
        <strain evidence="6 7">160A</strain>
    </source>
</reference>
<dbReference type="EMBL" id="QPIZ01000022">
    <property type="protein sequence ID" value="RCW30421.1"/>
    <property type="molecule type" value="Genomic_DNA"/>
</dbReference>
<protein>
    <submittedName>
        <fullName evidence="6">Transcription antitermination factor NusG</fullName>
    </submittedName>
</protein>
<evidence type="ECO:0000256" key="1">
    <source>
        <dbReference type="ARBA" id="ARBA00022814"/>
    </source>
</evidence>
<dbReference type="SMART" id="SM00739">
    <property type="entry name" value="KOW"/>
    <property type="match status" value="1"/>
</dbReference>
<keyword evidence="3" id="KW-0804">Transcription</keyword>
<dbReference type="STRING" id="1168289.GCA_000259075_01666"/>